<evidence type="ECO:0008006" key="3">
    <source>
        <dbReference type="Google" id="ProtNLM"/>
    </source>
</evidence>
<dbReference type="Gene3D" id="3.40.1350.10">
    <property type="match status" value="1"/>
</dbReference>
<comment type="caution">
    <text evidence="1">The sequence shown here is derived from an EMBL/GenBank/DDBJ whole genome shotgun (WGS) entry which is preliminary data.</text>
</comment>
<evidence type="ECO:0000313" key="2">
    <source>
        <dbReference type="Proteomes" id="UP000298358"/>
    </source>
</evidence>
<name>A0A4Y9FRF4_9MICO</name>
<dbReference type="EMBL" id="SPQB01000044">
    <property type="protein sequence ID" value="TFU31452.1"/>
    <property type="molecule type" value="Genomic_DNA"/>
</dbReference>
<dbReference type="RefSeq" id="WP_135115330.1">
    <property type="nucleotide sequence ID" value="NZ_BAAANG010000018.1"/>
</dbReference>
<evidence type="ECO:0000313" key="1">
    <source>
        <dbReference type="EMBL" id="TFU31452.1"/>
    </source>
</evidence>
<protein>
    <recommendedName>
        <fullName evidence="3">PD(D/E)XK endonuclease domain-containing protein</fullName>
    </recommendedName>
</protein>
<dbReference type="AlphaFoldDB" id="A0A4Y9FRF4"/>
<accession>A0A4Y9FRF4</accession>
<dbReference type="OrthoDB" id="3357452at2"/>
<dbReference type="GO" id="GO:0003676">
    <property type="term" value="F:nucleic acid binding"/>
    <property type="evidence" value="ECO:0007669"/>
    <property type="project" value="InterPro"/>
</dbReference>
<keyword evidence="2" id="KW-1185">Reference proteome</keyword>
<proteinExistence type="predicted"/>
<dbReference type="InterPro" id="IPR011856">
    <property type="entry name" value="tRNA_endonuc-like_dom_sf"/>
</dbReference>
<sequence length="129" mass="14451">MQMAGLTTESRFDSANLRRAGSMLAAGWFALEGNQVSWPLEPCRYDLLVGGLGGIRRVQVKTTTVRVGSTWKVYLSTTSGGRTIYTPDEIDEFFVIDGDLNYYRIPIQAVEGVQAIHLGGYERFRLRKD</sequence>
<organism evidence="1 2">
    <name type="scientific">Microbacterium paludicola</name>
    <dbReference type="NCBI Taxonomy" id="300019"/>
    <lineage>
        <taxon>Bacteria</taxon>
        <taxon>Bacillati</taxon>
        <taxon>Actinomycetota</taxon>
        <taxon>Actinomycetes</taxon>
        <taxon>Micrococcales</taxon>
        <taxon>Microbacteriaceae</taxon>
        <taxon>Microbacterium</taxon>
    </lineage>
</organism>
<dbReference type="Proteomes" id="UP000298358">
    <property type="component" value="Unassembled WGS sequence"/>
</dbReference>
<reference evidence="1 2" key="1">
    <citation type="submission" date="2019-03" db="EMBL/GenBank/DDBJ databases">
        <title>Diversity of the mouse oral microbiome.</title>
        <authorList>
            <person name="Joseph S."/>
            <person name="Aduse-Opoku J."/>
            <person name="Curtis M."/>
            <person name="Wade W."/>
            <person name="Hashim A."/>
        </authorList>
    </citation>
    <scope>NUCLEOTIDE SEQUENCE [LARGE SCALE GENOMIC DNA]</scope>
    <source>
        <strain evidence="1 2">P1012</strain>
    </source>
</reference>
<gene>
    <name evidence="1" type="ORF">E4U02_13400</name>
</gene>